<accession>A0A8H5FQM9</accession>
<feature type="compositionally biased region" description="Acidic residues" evidence="1">
    <location>
        <begin position="163"/>
        <end position="177"/>
    </location>
</feature>
<evidence type="ECO:0000256" key="1">
    <source>
        <dbReference type="SAM" id="MobiDB-lite"/>
    </source>
</evidence>
<dbReference type="EMBL" id="JAACJM010000106">
    <property type="protein sequence ID" value="KAF5346030.1"/>
    <property type="molecule type" value="Genomic_DNA"/>
</dbReference>
<name>A0A8H5FQM9_9AGAR</name>
<dbReference type="AlphaFoldDB" id="A0A8H5FQM9"/>
<evidence type="ECO:0000313" key="3">
    <source>
        <dbReference type="Proteomes" id="UP000559256"/>
    </source>
</evidence>
<gene>
    <name evidence="2" type="ORF">D9758_013857</name>
</gene>
<reference evidence="2 3" key="1">
    <citation type="journal article" date="2020" name="ISME J.">
        <title>Uncovering the hidden diversity of litter-decomposition mechanisms in mushroom-forming fungi.</title>
        <authorList>
            <person name="Floudas D."/>
            <person name="Bentzer J."/>
            <person name="Ahren D."/>
            <person name="Johansson T."/>
            <person name="Persson P."/>
            <person name="Tunlid A."/>
        </authorList>
    </citation>
    <scope>NUCLEOTIDE SEQUENCE [LARGE SCALE GENOMIC DNA]</scope>
    <source>
        <strain evidence="2 3">CBS 291.85</strain>
    </source>
</reference>
<organism evidence="2 3">
    <name type="scientific">Tetrapyrgos nigripes</name>
    <dbReference type="NCBI Taxonomy" id="182062"/>
    <lineage>
        <taxon>Eukaryota</taxon>
        <taxon>Fungi</taxon>
        <taxon>Dikarya</taxon>
        <taxon>Basidiomycota</taxon>
        <taxon>Agaricomycotina</taxon>
        <taxon>Agaricomycetes</taxon>
        <taxon>Agaricomycetidae</taxon>
        <taxon>Agaricales</taxon>
        <taxon>Marasmiineae</taxon>
        <taxon>Marasmiaceae</taxon>
        <taxon>Tetrapyrgos</taxon>
    </lineage>
</organism>
<feature type="region of interest" description="Disordered" evidence="1">
    <location>
        <begin position="157"/>
        <end position="216"/>
    </location>
</feature>
<keyword evidence="3" id="KW-1185">Reference proteome</keyword>
<proteinExistence type="predicted"/>
<protein>
    <submittedName>
        <fullName evidence="2">Uncharacterized protein</fullName>
    </submittedName>
</protein>
<feature type="compositionally biased region" description="Basic and acidic residues" evidence="1">
    <location>
        <begin position="180"/>
        <end position="191"/>
    </location>
</feature>
<sequence>MHNPTMSSSPIPSNHLPMQIFPNAYDFTMTGCSFQFVAGNVNNYSNGSNHAELFYEVKGPLRFRVWMSLFPSPPFLSVSADSCAFWSLQLYVSPTFLSAIADSCVFWSLQITPVSSGLCSFLWVPLFPGSPFLSVSADSCAFWSLQVSLQDDNNQDRFHEVTDSDNEPETSLEDSTMDLDSPKSSDGHMDVESSVMHPAATGNFQSKATADEPSSS</sequence>
<evidence type="ECO:0000313" key="2">
    <source>
        <dbReference type="EMBL" id="KAF5346030.1"/>
    </source>
</evidence>
<dbReference type="Proteomes" id="UP000559256">
    <property type="component" value="Unassembled WGS sequence"/>
</dbReference>
<comment type="caution">
    <text evidence="2">The sequence shown here is derived from an EMBL/GenBank/DDBJ whole genome shotgun (WGS) entry which is preliminary data.</text>
</comment>
<feature type="compositionally biased region" description="Polar residues" evidence="1">
    <location>
        <begin position="202"/>
        <end position="216"/>
    </location>
</feature>